<name>A0A0L0QTK3_VIRPA</name>
<reference evidence="3" key="1">
    <citation type="submission" date="2015-07" db="EMBL/GenBank/DDBJ databases">
        <title>Fjat-10053 dsm26.</title>
        <authorList>
            <person name="Liu B."/>
            <person name="Wang J."/>
            <person name="Zhu Y."/>
            <person name="Liu G."/>
            <person name="Chen Q."/>
            <person name="Chen Z."/>
            <person name="Lan J."/>
            <person name="Che J."/>
            <person name="Ge C."/>
            <person name="Shi H."/>
            <person name="Pan Z."/>
            <person name="Liu X."/>
        </authorList>
    </citation>
    <scope>NUCLEOTIDE SEQUENCE [LARGE SCALE GENOMIC DNA]</scope>
    <source>
        <strain evidence="3">DSM 26</strain>
    </source>
</reference>
<dbReference type="PANTHER" id="PTHR38441">
    <property type="entry name" value="INTEGRAL MEMBRANE PROTEIN-RELATED"/>
    <property type="match status" value="1"/>
</dbReference>
<sequence>MGNREKVGVLLLYTQYEILIKRKKRFLLQMLVFLLAFYFMLPLSLALFPDFMNSTSILFEFTWGWLYAFLQIPMTWVLGWLYCRKAKQFDRYKNKLKQEAVS</sequence>
<keyword evidence="1" id="KW-0812">Transmembrane</keyword>
<evidence type="ECO:0000313" key="2">
    <source>
        <dbReference type="EMBL" id="KNE21906.1"/>
    </source>
</evidence>
<dbReference type="Pfam" id="PF04341">
    <property type="entry name" value="DUF485"/>
    <property type="match status" value="1"/>
</dbReference>
<dbReference type="AlphaFoldDB" id="A0A0L0QTK3"/>
<feature type="transmembrane region" description="Helical" evidence="1">
    <location>
        <begin position="65"/>
        <end position="83"/>
    </location>
</feature>
<keyword evidence="3" id="KW-1185">Reference proteome</keyword>
<proteinExistence type="predicted"/>
<dbReference type="EMBL" id="LGTO01000004">
    <property type="protein sequence ID" value="KNE21906.1"/>
    <property type="molecule type" value="Genomic_DNA"/>
</dbReference>
<dbReference type="OrthoDB" id="2886991at2"/>
<dbReference type="Proteomes" id="UP000036780">
    <property type="component" value="Unassembled WGS sequence"/>
</dbReference>
<organism evidence="2 3">
    <name type="scientific">Virgibacillus pantothenticus</name>
    <dbReference type="NCBI Taxonomy" id="1473"/>
    <lineage>
        <taxon>Bacteria</taxon>
        <taxon>Bacillati</taxon>
        <taxon>Bacillota</taxon>
        <taxon>Bacilli</taxon>
        <taxon>Bacillales</taxon>
        <taxon>Bacillaceae</taxon>
        <taxon>Virgibacillus</taxon>
    </lineage>
</organism>
<keyword evidence="1" id="KW-1133">Transmembrane helix</keyword>
<keyword evidence="1" id="KW-0472">Membrane</keyword>
<evidence type="ECO:0000313" key="3">
    <source>
        <dbReference type="Proteomes" id="UP000036780"/>
    </source>
</evidence>
<evidence type="ECO:0000256" key="1">
    <source>
        <dbReference type="SAM" id="Phobius"/>
    </source>
</evidence>
<dbReference type="PATRIC" id="fig|1473.5.peg.3669"/>
<dbReference type="RefSeq" id="WP_050350186.1">
    <property type="nucleotide sequence ID" value="NZ_BOSN01000005.1"/>
</dbReference>
<dbReference type="PANTHER" id="PTHR38441:SF1">
    <property type="entry name" value="MEMBRANE PROTEIN"/>
    <property type="match status" value="1"/>
</dbReference>
<evidence type="ECO:0008006" key="4">
    <source>
        <dbReference type="Google" id="ProtNLM"/>
    </source>
</evidence>
<gene>
    <name evidence="2" type="ORF">AFK71_03615</name>
</gene>
<feature type="transmembrane region" description="Helical" evidence="1">
    <location>
        <begin position="26"/>
        <end position="45"/>
    </location>
</feature>
<dbReference type="GeneID" id="66869637"/>
<comment type="caution">
    <text evidence="2">The sequence shown here is derived from an EMBL/GenBank/DDBJ whole genome shotgun (WGS) entry which is preliminary data.</text>
</comment>
<dbReference type="InterPro" id="IPR007436">
    <property type="entry name" value="DUF485"/>
</dbReference>
<accession>A0A0L0QTK3</accession>
<protein>
    <recommendedName>
        <fullName evidence="4">DUF485 domain-containing protein</fullName>
    </recommendedName>
</protein>